<evidence type="ECO:0000313" key="2">
    <source>
        <dbReference type="EMBL" id="GJN08360.1"/>
    </source>
</evidence>
<feature type="compositionally biased region" description="Basic and acidic residues" evidence="1">
    <location>
        <begin position="176"/>
        <end position="185"/>
    </location>
</feature>
<feature type="region of interest" description="Disordered" evidence="1">
    <location>
        <begin position="176"/>
        <end position="211"/>
    </location>
</feature>
<dbReference type="AlphaFoldDB" id="A0AAV5DD68"/>
<dbReference type="EMBL" id="BQKI01000015">
    <property type="protein sequence ID" value="GJN08360.1"/>
    <property type="molecule type" value="Genomic_DNA"/>
</dbReference>
<feature type="compositionally biased region" description="Low complexity" evidence="1">
    <location>
        <begin position="27"/>
        <end position="36"/>
    </location>
</feature>
<evidence type="ECO:0000313" key="3">
    <source>
        <dbReference type="Proteomes" id="UP001054889"/>
    </source>
</evidence>
<gene>
    <name evidence="2" type="primary">ga26271</name>
    <name evidence="2" type="ORF">PR202_ga26271</name>
</gene>
<dbReference type="Proteomes" id="UP001054889">
    <property type="component" value="Unassembled WGS sequence"/>
</dbReference>
<feature type="region of interest" description="Disordered" evidence="1">
    <location>
        <begin position="96"/>
        <end position="145"/>
    </location>
</feature>
<sequence>MEGGEGTDAKGDGSMKRTMRRGLEFHSASASSAWSSGTATSSACAAILLAPPPPVLPLSPPPQLNGASPWRAPLQHVPCPLSFLLPRLPLPPTATPPAALTWNPRPRRGHDKAAAARGSSVTGTLADARATTPGRDGVRRGKDDDGGDVVVVDWQWPSWAGEKEKNRKEKIREEVVEKKRDESRNESSSQPALRLRGGIEPDPTAAVAPRCGGRGACVRAYRSKSSGSRYSQTHGVDGDKGITVRHGRCFSLPANPAVPFGLWDVCASPILPRPSPLASAEPANLALGAAGRHEDG</sequence>
<organism evidence="2 3">
    <name type="scientific">Eleusine coracana subsp. coracana</name>
    <dbReference type="NCBI Taxonomy" id="191504"/>
    <lineage>
        <taxon>Eukaryota</taxon>
        <taxon>Viridiplantae</taxon>
        <taxon>Streptophyta</taxon>
        <taxon>Embryophyta</taxon>
        <taxon>Tracheophyta</taxon>
        <taxon>Spermatophyta</taxon>
        <taxon>Magnoliopsida</taxon>
        <taxon>Liliopsida</taxon>
        <taxon>Poales</taxon>
        <taxon>Poaceae</taxon>
        <taxon>PACMAD clade</taxon>
        <taxon>Chloridoideae</taxon>
        <taxon>Cynodonteae</taxon>
        <taxon>Eleusininae</taxon>
        <taxon>Eleusine</taxon>
    </lineage>
</organism>
<protein>
    <submittedName>
        <fullName evidence="2">Uncharacterized protein</fullName>
    </submittedName>
</protein>
<accession>A0AAV5DD68</accession>
<evidence type="ECO:0000256" key="1">
    <source>
        <dbReference type="SAM" id="MobiDB-lite"/>
    </source>
</evidence>
<reference evidence="2" key="1">
    <citation type="journal article" date="2018" name="DNA Res.">
        <title>Multiple hybrid de novo genome assembly of finger millet, an orphan allotetraploid crop.</title>
        <authorList>
            <person name="Hatakeyama M."/>
            <person name="Aluri S."/>
            <person name="Balachadran M.T."/>
            <person name="Sivarajan S.R."/>
            <person name="Patrignani A."/>
            <person name="Gruter S."/>
            <person name="Poveda L."/>
            <person name="Shimizu-Inatsugi R."/>
            <person name="Baeten J."/>
            <person name="Francoijs K.J."/>
            <person name="Nataraja K.N."/>
            <person name="Reddy Y.A.N."/>
            <person name="Phadnis S."/>
            <person name="Ravikumar R.L."/>
            <person name="Schlapbach R."/>
            <person name="Sreeman S.M."/>
            <person name="Shimizu K.K."/>
        </authorList>
    </citation>
    <scope>NUCLEOTIDE SEQUENCE</scope>
</reference>
<name>A0AAV5DD68_ELECO</name>
<proteinExistence type="predicted"/>
<feature type="region of interest" description="Disordered" evidence="1">
    <location>
        <begin position="1"/>
        <end position="36"/>
    </location>
</feature>
<keyword evidence="3" id="KW-1185">Reference proteome</keyword>
<reference evidence="2" key="2">
    <citation type="submission" date="2021-12" db="EMBL/GenBank/DDBJ databases">
        <title>Resequencing data analysis of finger millet.</title>
        <authorList>
            <person name="Hatakeyama M."/>
            <person name="Aluri S."/>
            <person name="Balachadran M.T."/>
            <person name="Sivarajan S.R."/>
            <person name="Poveda L."/>
            <person name="Shimizu-Inatsugi R."/>
            <person name="Schlapbach R."/>
            <person name="Sreeman S.M."/>
            <person name="Shimizu K.K."/>
        </authorList>
    </citation>
    <scope>NUCLEOTIDE SEQUENCE</scope>
</reference>
<comment type="caution">
    <text evidence="2">The sequence shown here is derived from an EMBL/GenBank/DDBJ whole genome shotgun (WGS) entry which is preliminary data.</text>
</comment>